<keyword evidence="9" id="KW-0233">DNA recombination</keyword>
<evidence type="ECO:0000256" key="11">
    <source>
        <dbReference type="ARBA" id="ARBA00023242"/>
    </source>
</evidence>
<evidence type="ECO:0000256" key="1">
    <source>
        <dbReference type="ARBA" id="ARBA00004123"/>
    </source>
</evidence>
<dbReference type="OMA" id="MCHDHFY"/>
<dbReference type="SUPFAM" id="SSF52540">
    <property type="entry name" value="P-loop containing nucleoside triphosphate hydrolases"/>
    <property type="match status" value="1"/>
</dbReference>
<dbReference type="FunCoup" id="E5A3L9">
    <property type="interactions" value="755"/>
</dbReference>
<evidence type="ECO:0000256" key="9">
    <source>
        <dbReference type="ARBA" id="ARBA00023172"/>
    </source>
</evidence>
<dbReference type="GeneID" id="13286429"/>
<keyword evidence="6" id="KW-0227">DNA damage</keyword>
<dbReference type="GO" id="GO:0005634">
    <property type="term" value="C:nucleus"/>
    <property type="evidence" value="ECO:0007669"/>
    <property type="project" value="UniProtKB-SubCell"/>
</dbReference>
<organism evidence="16">
    <name type="scientific">Leptosphaeria maculans (strain JN3 / isolate v23.1.3 / race Av1-4-5-6-7-8)</name>
    <name type="common">Blackleg fungus</name>
    <name type="synonym">Phoma lingam</name>
    <dbReference type="NCBI Taxonomy" id="985895"/>
    <lineage>
        <taxon>Eukaryota</taxon>
        <taxon>Fungi</taxon>
        <taxon>Dikarya</taxon>
        <taxon>Ascomycota</taxon>
        <taxon>Pezizomycotina</taxon>
        <taxon>Dothideomycetes</taxon>
        <taxon>Pleosporomycetidae</taxon>
        <taxon>Pleosporales</taxon>
        <taxon>Pleosporineae</taxon>
        <taxon>Leptosphaeriaceae</taxon>
        <taxon>Plenodomus</taxon>
        <taxon>Plenodomus lingam/Leptosphaeria maculans species complex</taxon>
    </lineage>
</organism>
<evidence type="ECO:0000313" key="15">
    <source>
        <dbReference type="EMBL" id="CBX98232.1"/>
    </source>
</evidence>
<sequence length="1140" mass="129603">MAAVMSAKRHRAFTNDVDAASSAGHNKRPRRTPNESDESSDEQASDASSDSDAPTADREQVQEQEQMAWATQQVQRDFQASTNKQNVAADSGIIEEIQCINFMCHEHLTVPLGPNINFIIGHNGSGKSAVLTALTICLGGKATATNRAQNLKSLIKEGKDHSVVTVWIKNQGPLAYKPSFYGKSIAVERHFNRSGTSGFKLKDQNGKIVSTKKAELEDILDAFSMQLDNPMNVLTQDMARQFLNNSTPKDKYKFFLQGTQLEILNRDYQQIEQSLEVMNTKATMKNEDLAELRTRMEQLEKQARLAQGLEKMRAKETEFANQAAWAGVQEEEEELEKAVREIAHVETIIQERTASAEKASQEFDRAEQALSAAQQTVTDLTPEIAAARDAEAEAAALLKESKEKLKLLQSDERKAGSDVTLKTQAVKKCEVDIEQRRQRQAEADNGLHAEKVREFEMAKQAHEKARVAHSDHDKALPELLEKLRAAETDKEVADQEVRKARDEEKRVQNIITKLKGGQRDWIDSYQNPQALSRLLKAITNERSFREKPVGPLGRHVKLLKPEWAYILEKQFGQSLNAFAVTSKADSTILSRLMKQHGWSSPIFIGKRNPIDTSRNEPEDRNLLTWMRAVKIDDDLVRNQFIINQSIEQTVLIESRTEGSRFMHARGPGVRNVKMCFTFADGDKRKGRVINYTSNGGINDSPIDEYRFALRMQVDQDAQIRENEMRLEQIRRKLRDLEQASDKAQKHVRECKARVQDHHVEKRRLKVALQRAQDLQERLDAELSDAAPDAADISVLEESLASARDELQRAEGIYEDMVVQKHQLNEEAKEMKKKLEEAQSLVAECEFRLNKAHATVRKFQGNREDQLKLKNKAIAQVAAAEENKKIWEKERDAMQLKVEEAINMAEKVCPQRVRVPEGATSEALAETLSRLVASRRNQEKQLGGSQDELLRKANEAKRIHKDAMKEIQEIESLRNHLINTLNTRRRRWKQFRSGISVRARVTFNYLLSERKFRGTLNIDHNKYLLDIHVQPDIMERSGDGRQTKTLSGGEKSYSTVCFLLSLWEAMGSPIRCLDEFDVFMDSVNRDRSMNMIIQMAGRSIGRQFIFITPQSMNNVKQSASVKIIKLSDPERGQTGLPVRRN</sequence>
<evidence type="ECO:0000256" key="2">
    <source>
        <dbReference type="ARBA" id="ARBA00004286"/>
    </source>
</evidence>
<dbReference type="Pfam" id="PF02463">
    <property type="entry name" value="SMC_N"/>
    <property type="match status" value="1"/>
</dbReference>
<dbReference type="GO" id="GO:0003697">
    <property type="term" value="F:single-stranded DNA binding"/>
    <property type="evidence" value="ECO:0007669"/>
    <property type="project" value="TreeGrafter"/>
</dbReference>
<evidence type="ECO:0000256" key="10">
    <source>
        <dbReference type="ARBA" id="ARBA00023204"/>
    </source>
</evidence>
<keyword evidence="8 12" id="KW-0175">Coiled coil</keyword>
<evidence type="ECO:0000256" key="5">
    <source>
        <dbReference type="ARBA" id="ARBA00022741"/>
    </source>
</evidence>
<keyword evidence="11" id="KW-0539">Nucleus</keyword>
<reference evidence="16" key="1">
    <citation type="journal article" date="2011" name="Nat. Commun.">
        <title>Effector diversification within compartments of the Leptosphaeria maculans genome affected by Repeat-Induced Point mutations.</title>
        <authorList>
            <person name="Rouxel T."/>
            <person name="Grandaubert J."/>
            <person name="Hane J.K."/>
            <person name="Hoede C."/>
            <person name="van de Wouw A.P."/>
            <person name="Couloux A."/>
            <person name="Dominguez V."/>
            <person name="Anthouard V."/>
            <person name="Bally P."/>
            <person name="Bourras S."/>
            <person name="Cozijnsen A.J."/>
            <person name="Ciuffetti L.M."/>
            <person name="Degrave A."/>
            <person name="Dilmaghani A."/>
            <person name="Duret L."/>
            <person name="Fudal I."/>
            <person name="Goodwin S.B."/>
            <person name="Gout L."/>
            <person name="Glaser N."/>
            <person name="Linglin J."/>
            <person name="Kema G.H.J."/>
            <person name="Lapalu N."/>
            <person name="Lawrence C.B."/>
            <person name="May K."/>
            <person name="Meyer M."/>
            <person name="Ollivier B."/>
            <person name="Poulain J."/>
            <person name="Schoch C.L."/>
            <person name="Simon A."/>
            <person name="Spatafora J.W."/>
            <person name="Stachowiak A."/>
            <person name="Turgeon B.G."/>
            <person name="Tyler B.M."/>
            <person name="Vincent D."/>
            <person name="Weissenbach J."/>
            <person name="Amselem J."/>
            <person name="Quesneville H."/>
            <person name="Oliver R.P."/>
            <person name="Wincker P."/>
            <person name="Balesdent M.-H."/>
            <person name="Howlett B.J."/>
        </authorList>
    </citation>
    <scope>NUCLEOTIDE SEQUENCE [LARGE SCALE GENOMIC DNA]</scope>
    <source>
        <strain evidence="16">JN3 / isolate v23.1.3 / race Av1-4-5-6-7-8</strain>
    </source>
</reference>
<protein>
    <submittedName>
        <fullName evidence="15">Similar to dna repair protein rad18</fullName>
    </submittedName>
</protein>
<keyword evidence="10" id="KW-0234">DNA repair</keyword>
<accession>E5A3L9</accession>
<evidence type="ECO:0000313" key="16">
    <source>
        <dbReference type="Proteomes" id="UP000002668"/>
    </source>
</evidence>
<comment type="subcellular location">
    <subcellularLocation>
        <location evidence="2">Chromosome</location>
    </subcellularLocation>
    <subcellularLocation>
        <location evidence="1">Nucleus</location>
    </subcellularLocation>
</comment>
<evidence type="ECO:0000256" key="4">
    <source>
        <dbReference type="ARBA" id="ARBA00022454"/>
    </source>
</evidence>
<evidence type="ECO:0000256" key="3">
    <source>
        <dbReference type="ARBA" id="ARBA00006793"/>
    </source>
</evidence>
<evidence type="ECO:0000256" key="8">
    <source>
        <dbReference type="ARBA" id="ARBA00023054"/>
    </source>
</evidence>
<proteinExistence type="inferred from homology"/>
<dbReference type="Gene3D" id="3.40.50.300">
    <property type="entry name" value="P-loop containing nucleotide triphosphate hydrolases"/>
    <property type="match status" value="2"/>
</dbReference>
<dbReference type="PANTHER" id="PTHR19306:SF6">
    <property type="entry name" value="STRUCTURAL MAINTENANCE OF CHROMOSOMES PROTEIN 6"/>
    <property type="match status" value="1"/>
</dbReference>
<dbReference type="GO" id="GO:0000724">
    <property type="term" value="P:double-strand break repair via homologous recombination"/>
    <property type="evidence" value="ECO:0007669"/>
    <property type="project" value="TreeGrafter"/>
</dbReference>
<dbReference type="EMBL" id="FP929133">
    <property type="protein sequence ID" value="CBX98232.1"/>
    <property type="molecule type" value="Genomic_DNA"/>
</dbReference>
<dbReference type="RefSeq" id="XP_003841711.1">
    <property type="nucleotide sequence ID" value="XM_003841663.1"/>
</dbReference>
<dbReference type="AlphaFoldDB" id="E5A3L9"/>
<evidence type="ECO:0000259" key="14">
    <source>
        <dbReference type="Pfam" id="PF02463"/>
    </source>
</evidence>
<keyword evidence="7" id="KW-0067">ATP-binding</keyword>
<feature type="region of interest" description="Disordered" evidence="13">
    <location>
        <begin position="1"/>
        <end position="71"/>
    </location>
</feature>
<feature type="compositionally biased region" description="Acidic residues" evidence="13">
    <location>
        <begin position="35"/>
        <end position="44"/>
    </location>
</feature>
<evidence type="ECO:0000256" key="7">
    <source>
        <dbReference type="ARBA" id="ARBA00022840"/>
    </source>
</evidence>
<dbReference type="GO" id="GO:0005524">
    <property type="term" value="F:ATP binding"/>
    <property type="evidence" value="ECO:0007669"/>
    <property type="project" value="UniProtKB-KW"/>
</dbReference>
<dbReference type="GO" id="GO:0030915">
    <property type="term" value="C:Smc5-Smc6 complex"/>
    <property type="evidence" value="ECO:0007669"/>
    <property type="project" value="TreeGrafter"/>
</dbReference>
<evidence type="ECO:0000256" key="6">
    <source>
        <dbReference type="ARBA" id="ARBA00022763"/>
    </source>
</evidence>
<keyword evidence="5" id="KW-0547">Nucleotide-binding</keyword>
<dbReference type="VEuPathDB" id="FungiDB:LEMA_P096410.1"/>
<dbReference type="STRING" id="985895.E5A3L9"/>
<dbReference type="InterPro" id="IPR003395">
    <property type="entry name" value="RecF/RecN/SMC_N"/>
</dbReference>
<feature type="domain" description="RecF/RecN/SMC N-terminal" evidence="14">
    <location>
        <begin position="94"/>
        <end position="1114"/>
    </location>
</feature>
<dbReference type="PANTHER" id="PTHR19306">
    <property type="entry name" value="STRUCTURAL MAINTENANCE OF CHROMOSOMES 5,6 SMC5, SMC6"/>
    <property type="match status" value="1"/>
</dbReference>
<name>E5A3L9_LEPMJ</name>
<feature type="coiled-coil region" evidence="12">
    <location>
        <begin position="261"/>
        <end position="376"/>
    </location>
</feature>
<dbReference type="eggNOG" id="KOG0250">
    <property type="taxonomic scope" value="Eukaryota"/>
</dbReference>
<feature type="coiled-coil region" evidence="12">
    <location>
        <begin position="476"/>
        <end position="510"/>
    </location>
</feature>
<evidence type="ECO:0000256" key="13">
    <source>
        <dbReference type="SAM" id="MobiDB-lite"/>
    </source>
</evidence>
<dbReference type="GO" id="GO:0003684">
    <property type="term" value="F:damaged DNA binding"/>
    <property type="evidence" value="ECO:0007669"/>
    <property type="project" value="TreeGrafter"/>
</dbReference>
<keyword evidence="16" id="KW-1185">Reference proteome</keyword>
<comment type="similarity">
    <text evidence="3">Belongs to the SMC family. SMC6 subfamily.</text>
</comment>
<feature type="coiled-coil region" evidence="12">
    <location>
        <begin position="719"/>
        <end position="903"/>
    </location>
</feature>
<keyword evidence="4" id="KW-0158">Chromosome</keyword>
<dbReference type="InParanoid" id="E5A3L9"/>
<dbReference type="GO" id="GO:0035861">
    <property type="term" value="C:site of double-strand break"/>
    <property type="evidence" value="ECO:0007669"/>
    <property type="project" value="TreeGrafter"/>
</dbReference>
<dbReference type="InterPro" id="IPR027417">
    <property type="entry name" value="P-loop_NTPase"/>
</dbReference>
<feature type="coiled-coil region" evidence="12">
    <location>
        <begin position="945"/>
        <end position="972"/>
    </location>
</feature>
<gene>
    <name evidence="15" type="ORF">LEMA_P096410.1</name>
</gene>
<dbReference type="Proteomes" id="UP000002668">
    <property type="component" value="Genome"/>
</dbReference>
<dbReference type="OrthoDB" id="10072614at2759"/>
<dbReference type="HOGENOM" id="CLU_009063_0_0_1"/>
<evidence type="ECO:0000256" key="12">
    <source>
        <dbReference type="SAM" id="Coils"/>
    </source>
</evidence>